<name>A0A2A9EQV1_9MICO</name>
<dbReference type="InterPro" id="IPR017896">
    <property type="entry name" value="4Fe4S_Fe-S-bd"/>
</dbReference>
<dbReference type="InterPro" id="IPR017900">
    <property type="entry name" value="4Fe4S_Fe_S_CS"/>
</dbReference>
<dbReference type="Proteomes" id="UP000222106">
    <property type="component" value="Unassembled WGS sequence"/>
</dbReference>
<keyword evidence="5" id="KW-0411">Iron-sulfur</keyword>
<dbReference type="SUPFAM" id="SSF54862">
    <property type="entry name" value="4Fe-4S ferredoxins"/>
    <property type="match status" value="1"/>
</dbReference>
<keyword evidence="3" id="KW-0479">Metal-binding</keyword>
<feature type="region of interest" description="Disordered" evidence="6">
    <location>
        <begin position="169"/>
        <end position="199"/>
    </location>
</feature>
<dbReference type="GO" id="GO:0046872">
    <property type="term" value="F:metal ion binding"/>
    <property type="evidence" value="ECO:0007669"/>
    <property type="project" value="UniProtKB-KW"/>
</dbReference>
<comment type="cofactor">
    <cofactor evidence="1">
        <name>[4Fe-4S] cluster</name>
        <dbReference type="ChEBI" id="CHEBI:49883"/>
    </cofactor>
</comment>
<dbReference type="Gene3D" id="3.30.70.20">
    <property type="match status" value="1"/>
</dbReference>
<evidence type="ECO:0000313" key="9">
    <source>
        <dbReference type="Proteomes" id="UP000222106"/>
    </source>
</evidence>
<dbReference type="PROSITE" id="PS00198">
    <property type="entry name" value="4FE4S_FER_1"/>
    <property type="match status" value="1"/>
</dbReference>
<evidence type="ECO:0000259" key="7">
    <source>
        <dbReference type="PROSITE" id="PS51379"/>
    </source>
</evidence>
<dbReference type="GO" id="GO:0051539">
    <property type="term" value="F:4 iron, 4 sulfur cluster binding"/>
    <property type="evidence" value="ECO:0007669"/>
    <property type="project" value="UniProtKB-KW"/>
</dbReference>
<evidence type="ECO:0000256" key="2">
    <source>
        <dbReference type="ARBA" id="ARBA00022485"/>
    </source>
</evidence>
<dbReference type="AlphaFoldDB" id="A0A2A9EQV1"/>
<evidence type="ECO:0000256" key="6">
    <source>
        <dbReference type="SAM" id="MobiDB-lite"/>
    </source>
</evidence>
<dbReference type="PANTHER" id="PTHR24960">
    <property type="entry name" value="PHOTOSYSTEM I IRON-SULFUR CENTER-RELATED"/>
    <property type="match status" value="1"/>
</dbReference>
<dbReference type="EMBL" id="PDJI01000004">
    <property type="protein sequence ID" value="PFG40662.1"/>
    <property type="molecule type" value="Genomic_DNA"/>
</dbReference>
<gene>
    <name evidence="8" type="ORF">ATJ97_3194</name>
</gene>
<evidence type="ECO:0000256" key="4">
    <source>
        <dbReference type="ARBA" id="ARBA00023004"/>
    </source>
</evidence>
<dbReference type="Pfam" id="PF13187">
    <property type="entry name" value="Fer4_9"/>
    <property type="match status" value="1"/>
</dbReference>
<comment type="caution">
    <text evidence="8">The sequence shown here is derived from an EMBL/GenBank/DDBJ whole genome shotgun (WGS) entry which is preliminary data.</text>
</comment>
<feature type="domain" description="4Fe-4S ferredoxin-type" evidence="7">
    <location>
        <begin position="199"/>
        <end position="230"/>
    </location>
</feature>
<proteinExistence type="predicted"/>
<dbReference type="PANTHER" id="PTHR24960:SF79">
    <property type="entry name" value="PHOTOSYSTEM I IRON-SULFUR CENTER"/>
    <property type="match status" value="1"/>
</dbReference>
<keyword evidence="2" id="KW-0004">4Fe-4S</keyword>
<organism evidence="8 9">
    <name type="scientific">Georgenia soli</name>
    <dbReference type="NCBI Taxonomy" id="638953"/>
    <lineage>
        <taxon>Bacteria</taxon>
        <taxon>Bacillati</taxon>
        <taxon>Actinomycetota</taxon>
        <taxon>Actinomycetes</taxon>
        <taxon>Micrococcales</taxon>
        <taxon>Bogoriellaceae</taxon>
        <taxon>Georgenia</taxon>
    </lineage>
</organism>
<evidence type="ECO:0000256" key="3">
    <source>
        <dbReference type="ARBA" id="ARBA00022723"/>
    </source>
</evidence>
<keyword evidence="4" id="KW-0408">Iron</keyword>
<feature type="domain" description="4Fe-4S ferredoxin-type" evidence="7">
    <location>
        <begin position="238"/>
        <end position="267"/>
    </location>
</feature>
<reference evidence="8 9" key="1">
    <citation type="submission" date="2017-10" db="EMBL/GenBank/DDBJ databases">
        <title>Sequencing the genomes of 1000 actinobacteria strains.</title>
        <authorList>
            <person name="Klenk H.-P."/>
        </authorList>
    </citation>
    <scope>NUCLEOTIDE SEQUENCE [LARGE SCALE GENOMIC DNA]</scope>
    <source>
        <strain evidence="8 9">DSM 21838</strain>
    </source>
</reference>
<dbReference type="RefSeq" id="WP_098484535.1">
    <property type="nucleotide sequence ID" value="NZ_PDJI01000004.1"/>
</dbReference>
<sequence length="335" mass="34956">MTAARGLRGVQAWLARQPEEAALEIVCAEHPGPSLGDRRRTVVRLEGCAAQVAPHEVVELLVLGAADVVLRLDGCADTGTARAHLAPLVDLLEASGVRRVRLVDGDAPEAPGPRARGLRRRRAVLDAAHMPVSRRQVLGLGDGVTRELPDEEVRPHRRLVAALAALTGEGSSGVAGPTEGLAGPTEGRAGPTEGRAGLPAPSVRLTARGCTACGVCVRGCPADALHLRHSAAGGAAVTTLLQDRAACDGCLRCVELCPDDVLSAAGAWSWEQALREDATAPVVTLTTARCGRCGSRFPTPSGQRLCPVCAFRRANPFGSRVPARAYSSSRSTARW</sequence>
<accession>A0A2A9EQV1</accession>
<evidence type="ECO:0000256" key="1">
    <source>
        <dbReference type="ARBA" id="ARBA00001966"/>
    </source>
</evidence>
<dbReference type="OrthoDB" id="9803192at2"/>
<dbReference type="InterPro" id="IPR050157">
    <property type="entry name" value="PSI_iron-sulfur_center"/>
</dbReference>
<evidence type="ECO:0000313" key="8">
    <source>
        <dbReference type="EMBL" id="PFG40662.1"/>
    </source>
</evidence>
<dbReference type="PROSITE" id="PS51379">
    <property type="entry name" value="4FE4S_FER_2"/>
    <property type="match status" value="2"/>
</dbReference>
<keyword evidence="9" id="KW-1185">Reference proteome</keyword>
<protein>
    <submittedName>
        <fullName evidence="8">4Fe-4S dicluster protein</fullName>
    </submittedName>
</protein>
<evidence type="ECO:0000256" key="5">
    <source>
        <dbReference type="ARBA" id="ARBA00023014"/>
    </source>
</evidence>